<keyword evidence="4" id="KW-1185">Reference proteome</keyword>
<accession>A0A3P7DS97</accession>
<proteinExistence type="predicted"/>
<evidence type="ECO:0000313" key="3">
    <source>
        <dbReference type="EMBL" id="VDM07487.1"/>
    </source>
</evidence>
<evidence type="ECO:0000256" key="2">
    <source>
        <dbReference type="SAM" id="SignalP"/>
    </source>
</evidence>
<feature type="chain" id="PRO_5018262254" evidence="2">
    <location>
        <begin position="21"/>
        <end position="183"/>
    </location>
</feature>
<dbReference type="OrthoDB" id="5846929at2759"/>
<gene>
    <name evidence="3" type="ORF">WBA_LOCUS873</name>
</gene>
<feature type="signal peptide" evidence="2">
    <location>
        <begin position="1"/>
        <end position="20"/>
    </location>
</feature>
<dbReference type="InParanoid" id="A0A3P7DS97"/>
<sequence length="183" mass="20746">MLRIYISAIILLAIEYASLANTSTNITAWLAPSRGPPLIILQANQMIPSTVDCQQNGKTYKEGKTWYTGHLLYKCMALILYLVVVQEKNSSKIVTVALFDRINKSGNYPSVTNLSQDWKIVNSHGITIPLNRIEVINSYPLNVISTATIKRKIKRQTGMSNDKMIKRMDIRLLPERKRVIIDI</sequence>
<evidence type="ECO:0000256" key="1">
    <source>
        <dbReference type="SAM" id="Phobius"/>
    </source>
</evidence>
<keyword evidence="1" id="KW-0812">Transmembrane</keyword>
<reference evidence="3 4" key="1">
    <citation type="submission" date="2018-11" db="EMBL/GenBank/DDBJ databases">
        <authorList>
            <consortium name="Pathogen Informatics"/>
        </authorList>
    </citation>
    <scope>NUCLEOTIDE SEQUENCE [LARGE SCALE GENOMIC DNA]</scope>
</reference>
<keyword evidence="1" id="KW-0472">Membrane</keyword>
<name>A0A3P7DS97_WUCBA</name>
<evidence type="ECO:0000313" key="4">
    <source>
        <dbReference type="Proteomes" id="UP000270924"/>
    </source>
</evidence>
<dbReference type="Proteomes" id="UP000270924">
    <property type="component" value="Unassembled WGS sequence"/>
</dbReference>
<keyword evidence="1" id="KW-1133">Transmembrane helix</keyword>
<organism evidence="3 4">
    <name type="scientific">Wuchereria bancrofti</name>
    <dbReference type="NCBI Taxonomy" id="6293"/>
    <lineage>
        <taxon>Eukaryota</taxon>
        <taxon>Metazoa</taxon>
        <taxon>Ecdysozoa</taxon>
        <taxon>Nematoda</taxon>
        <taxon>Chromadorea</taxon>
        <taxon>Rhabditida</taxon>
        <taxon>Spirurina</taxon>
        <taxon>Spiruromorpha</taxon>
        <taxon>Filarioidea</taxon>
        <taxon>Onchocercidae</taxon>
        <taxon>Wuchereria</taxon>
    </lineage>
</organism>
<dbReference type="AlphaFoldDB" id="A0A3P7DS97"/>
<protein>
    <submittedName>
        <fullName evidence="3">Uncharacterized protein</fullName>
    </submittedName>
</protein>
<dbReference type="EMBL" id="UYWW01000148">
    <property type="protein sequence ID" value="VDM07487.1"/>
    <property type="molecule type" value="Genomic_DNA"/>
</dbReference>
<keyword evidence="2" id="KW-0732">Signal</keyword>
<feature type="transmembrane region" description="Helical" evidence="1">
    <location>
        <begin position="66"/>
        <end position="84"/>
    </location>
</feature>